<organism evidence="2 3">
    <name type="scientific">Paenibacillus motobuensis</name>
    <dbReference type="NCBI Taxonomy" id="295324"/>
    <lineage>
        <taxon>Bacteria</taxon>
        <taxon>Bacillati</taxon>
        <taxon>Bacillota</taxon>
        <taxon>Bacilli</taxon>
        <taxon>Bacillales</taxon>
        <taxon>Paenibacillaceae</taxon>
        <taxon>Paenibacillus</taxon>
    </lineage>
</organism>
<dbReference type="EMBL" id="BAAACX010000007">
    <property type="protein sequence ID" value="GAA0382367.1"/>
    <property type="molecule type" value="Genomic_DNA"/>
</dbReference>
<comment type="caution">
    <text evidence="2">The sequence shown here is derived from an EMBL/GenBank/DDBJ whole genome shotgun (WGS) entry which is preliminary data.</text>
</comment>
<dbReference type="InterPro" id="IPR010359">
    <property type="entry name" value="IrrE_HExxH"/>
</dbReference>
<keyword evidence="3" id="KW-1185">Reference proteome</keyword>
<dbReference type="RefSeq" id="WP_343858725.1">
    <property type="nucleotide sequence ID" value="NZ_BAAACX010000007.1"/>
</dbReference>
<name>A0ABP3HVX7_9BACL</name>
<reference evidence="3" key="1">
    <citation type="journal article" date="2019" name="Int. J. Syst. Evol. Microbiol.">
        <title>The Global Catalogue of Microorganisms (GCM) 10K type strain sequencing project: providing services to taxonomists for standard genome sequencing and annotation.</title>
        <authorList>
            <consortium name="The Broad Institute Genomics Platform"/>
            <consortium name="The Broad Institute Genome Sequencing Center for Infectious Disease"/>
            <person name="Wu L."/>
            <person name="Ma J."/>
        </authorList>
    </citation>
    <scope>NUCLEOTIDE SEQUENCE [LARGE SCALE GENOMIC DNA]</scope>
    <source>
        <strain evidence="3">JCM 12774</strain>
    </source>
</reference>
<dbReference type="Pfam" id="PF06114">
    <property type="entry name" value="Peptidase_M78"/>
    <property type="match status" value="1"/>
</dbReference>
<evidence type="ECO:0000313" key="3">
    <source>
        <dbReference type="Proteomes" id="UP001500340"/>
    </source>
</evidence>
<gene>
    <name evidence="2" type="ORF">GCM10008933_11920</name>
</gene>
<sequence length="156" mass="17963">MISYEDLAQEVPIIFDDNAVLPTGLKGIFIESSVADMILLNKTIETDTERKCILSEELGHYYLTVGDITDQSKLENQQQELKARQWGYDKLVPLSAIVQAYHARIKGRFELAEYLGVTEEFLQASIDRYFNKYGICTTWNNYIIYFDPLGVAEMFE</sequence>
<evidence type="ECO:0000259" key="1">
    <source>
        <dbReference type="Pfam" id="PF06114"/>
    </source>
</evidence>
<feature type="domain" description="IrrE N-terminal-like" evidence="1">
    <location>
        <begin position="35"/>
        <end position="124"/>
    </location>
</feature>
<proteinExistence type="predicted"/>
<accession>A0ABP3HVX7</accession>
<dbReference type="Proteomes" id="UP001500340">
    <property type="component" value="Unassembled WGS sequence"/>
</dbReference>
<evidence type="ECO:0000313" key="2">
    <source>
        <dbReference type="EMBL" id="GAA0382367.1"/>
    </source>
</evidence>
<protein>
    <submittedName>
        <fullName evidence="2">ImmA/IrrE family metallo-endopeptidase</fullName>
    </submittedName>
</protein>